<protein>
    <submittedName>
        <fullName evidence="2">Uncharacterized protein</fullName>
    </submittedName>
</protein>
<reference evidence="3" key="1">
    <citation type="submission" date="2024-04" db="EMBL/GenBank/DDBJ databases">
        <title>Salinicola lusitanus LLJ914,a marine bacterium isolated from the Okinawa Trough.</title>
        <authorList>
            <person name="Li J."/>
        </authorList>
    </citation>
    <scope>NUCLEOTIDE SEQUENCE [LARGE SCALE GENOMIC DNA]</scope>
</reference>
<dbReference type="Proteomes" id="UP001460270">
    <property type="component" value="Unassembled WGS sequence"/>
</dbReference>
<feature type="region of interest" description="Disordered" evidence="1">
    <location>
        <begin position="255"/>
        <end position="275"/>
    </location>
</feature>
<sequence>MPDYWARTSTTDTSPDHLHHIHISRPSAPQTHLQITCTTDTSPDHLHHRHISRSSAPQTHLQIICTTDTSPDHLHHRHISRSPAPQTHLQIICTTDTSPDHLHHRHISRPSAPQTHLQIICTTDTSPDHPHRRHISRSSSPQTHLQIICTTDTSPDHLHTDTSPDHLHHRHISRSSPSPQTHLQIITALVLSAPEERFQKDGSNVEQLRKQQCVSLCAALLVEDHVSGSVLKASANGNRESHVYFVTRNTVISDGHPHSTSLPPEQTGPHPNTQTSPGLCVWAAPLPAPAHVTVNQSVFSAYLHE</sequence>
<name>A0AAW0MJ24_9GOBI</name>
<gene>
    <name evidence="2" type="ORF">WMY93_031016</name>
</gene>
<comment type="caution">
    <text evidence="2">The sequence shown here is derived from an EMBL/GenBank/DDBJ whole genome shotgun (WGS) entry which is preliminary data.</text>
</comment>
<feature type="region of interest" description="Disordered" evidence="1">
    <location>
        <begin position="162"/>
        <end position="181"/>
    </location>
</feature>
<keyword evidence="3" id="KW-1185">Reference proteome</keyword>
<evidence type="ECO:0000313" key="3">
    <source>
        <dbReference type="Proteomes" id="UP001460270"/>
    </source>
</evidence>
<organism evidence="2 3">
    <name type="scientific">Mugilogobius chulae</name>
    <name type="common">yellowstripe goby</name>
    <dbReference type="NCBI Taxonomy" id="88201"/>
    <lineage>
        <taxon>Eukaryota</taxon>
        <taxon>Metazoa</taxon>
        <taxon>Chordata</taxon>
        <taxon>Craniata</taxon>
        <taxon>Vertebrata</taxon>
        <taxon>Euteleostomi</taxon>
        <taxon>Actinopterygii</taxon>
        <taxon>Neopterygii</taxon>
        <taxon>Teleostei</taxon>
        <taxon>Neoteleostei</taxon>
        <taxon>Acanthomorphata</taxon>
        <taxon>Gobiaria</taxon>
        <taxon>Gobiiformes</taxon>
        <taxon>Gobioidei</taxon>
        <taxon>Gobiidae</taxon>
        <taxon>Gobionellinae</taxon>
        <taxon>Mugilogobius</taxon>
    </lineage>
</organism>
<accession>A0AAW0MJ24</accession>
<evidence type="ECO:0000313" key="2">
    <source>
        <dbReference type="EMBL" id="KAK7878386.1"/>
    </source>
</evidence>
<evidence type="ECO:0000256" key="1">
    <source>
        <dbReference type="SAM" id="MobiDB-lite"/>
    </source>
</evidence>
<proteinExistence type="predicted"/>
<dbReference type="AlphaFoldDB" id="A0AAW0MJ24"/>
<dbReference type="EMBL" id="JBBPFD010000530">
    <property type="protein sequence ID" value="KAK7878386.1"/>
    <property type="molecule type" value="Genomic_DNA"/>
</dbReference>